<sequence>MSCGLRARRDLGVAGRRRAVPTLSCATAGRTPTPVPTIRGETWGRAYFNVGRSQVTNLKTGFAAAVAVAAGLAVASPAQAETFRYAFQGDAQSLDPHALNETFTIGFHSNIYEGLIRRDTELNIEPALATDWELLSPTHWRFHLRKGVTFHNGNTFNADDVLFTFKRIQMDGSDMGSKIAPNTEVIKVDDYTVDFKTAQPNPILHYEWQDVFIMDKQWAEANNAVQPTDVTTEADNYAAFNANGTGPFKVKSRETDIETVLVRNEDWWDTPQHNLSRVVFTPISQDSTRVAALLSGEVDMAYPIPVQDLRRVDANPQTETLTGPELRTIFLGMDQMRDELLYSDVEGRNPFKDVRVREAFYRAIDIQAIKQKIMRGQADPSALMISPLLFALSDRFDRPSYDPEASKQLLADAGYPDGFQVGMDCPNNRYVNDESICQAVVSMLARVGVEVDLNAQPKAQYFGKVLAYDTSFYLLGWTPSSLDSYNIYANLIMCLDRDQTPIQTKFNLGGYCNPKIDALAEQILVETDEAARNQLIAEGFRILQEDWGYIPLHQQYLAWGTSTDVEVKQSPDNKMLLYYVNVK</sequence>
<dbReference type="PANTHER" id="PTHR30290:SF9">
    <property type="entry name" value="OLIGOPEPTIDE-BINDING PROTEIN APPA"/>
    <property type="match status" value="1"/>
</dbReference>
<protein>
    <submittedName>
        <fullName evidence="6">ABC transporter substrate-binding protein</fullName>
    </submittedName>
</protein>
<evidence type="ECO:0000256" key="1">
    <source>
        <dbReference type="ARBA" id="ARBA00004418"/>
    </source>
</evidence>
<evidence type="ECO:0000256" key="2">
    <source>
        <dbReference type="ARBA" id="ARBA00005695"/>
    </source>
</evidence>
<dbReference type="Gene3D" id="3.40.190.10">
    <property type="entry name" value="Periplasmic binding protein-like II"/>
    <property type="match status" value="1"/>
</dbReference>
<dbReference type="SUPFAM" id="SSF53850">
    <property type="entry name" value="Periplasmic binding protein-like II"/>
    <property type="match status" value="1"/>
</dbReference>
<keyword evidence="7" id="KW-1185">Reference proteome</keyword>
<comment type="caution">
    <text evidence="6">The sequence shown here is derived from an EMBL/GenBank/DDBJ whole genome shotgun (WGS) entry which is preliminary data.</text>
</comment>
<keyword evidence="3" id="KW-0813">Transport</keyword>
<evidence type="ECO:0000256" key="4">
    <source>
        <dbReference type="ARBA" id="ARBA00022729"/>
    </source>
</evidence>
<evidence type="ECO:0000313" key="7">
    <source>
        <dbReference type="Proteomes" id="UP001296873"/>
    </source>
</evidence>
<dbReference type="InterPro" id="IPR030678">
    <property type="entry name" value="Peptide/Ni-bd"/>
</dbReference>
<dbReference type="EMBL" id="NRRL01000008">
    <property type="protein sequence ID" value="MBK1667529.1"/>
    <property type="molecule type" value="Genomic_DNA"/>
</dbReference>
<comment type="similarity">
    <text evidence="2">Belongs to the bacterial solute-binding protein 5 family.</text>
</comment>
<organism evidence="6 7">
    <name type="scientific">Rhodovibrio sodomensis</name>
    <dbReference type="NCBI Taxonomy" id="1088"/>
    <lineage>
        <taxon>Bacteria</taxon>
        <taxon>Pseudomonadati</taxon>
        <taxon>Pseudomonadota</taxon>
        <taxon>Alphaproteobacteria</taxon>
        <taxon>Rhodospirillales</taxon>
        <taxon>Rhodovibrionaceae</taxon>
        <taxon>Rhodovibrio</taxon>
    </lineage>
</organism>
<evidence type="ECO:0000313" key="6">
    <source>
        <dbReference type="EMBL" id="MBK1667529.1"/>
    </source>
</evidence>
<dbReference type="PANTHER" id="PTHR30290">
    <property type="entry name" value="PERIPLASMIC BINDING COMPONENT OF ABC TRANSPORTER"/>
    <property type="match status" value="1"/>
</dbReference>
<dbReference type="CDD" id="cd08498">
    <property type="entry name" value="PBP2_NikA_DppA_OppA_like_2"/>
    <property type="match status" value="1"/>
</dbReference>
<dbReference type="Gene3D" id="3.10.105.10">
    <property type="entry name" value="Dipeptide-binding Protein, Domain 3"/>
    <property type="match status" value="1"/>
</dbReference>
<accession>A0ABS1DBD5</accession>
<dbReference type="PIRSF" id="PIRSF002741">
    <property type="entry name" value="MppA"/>
    <property type="match status" value="1"/>
</dbReference>
<feature type="domain" description="Solute-binding protein family 5" evidence="5">
    <location>
        <begin position="124"/>
        <end position="491"/>
    </location>
</feature>
<evidence type="ECO:0000259" key="5">
    <source>
        <dbReference type="Pfam" id="PF00496"/>
    </source>
</evidence>
<keyword evidence="4" id="KW-0732">Signal</keyword>
<evidence type="ECO:0000256" key="3">
    <source>
        <dbReference type="ARBA" id="ARBA00022448"/>
    </source>
</evidence>
<reference evidence="6 7" key="1">
    <citation type="journal article" date="2020" name="Microorganisms">
        <title>Osmotic Adaptation and Compatible Solute Biosynthesis of Phototrophic Bacteria as Revealed from Genome Analyses.</title>
        <authorList>
            <person name="Imhoff J.F."/>
            <person name="Rahn T."/>
            <person name="Kunzel S."/>
            <person name="Keller A."/>
            <person name="Neulinger S.C."/>
        </authorList>
    </citation>
    <scope>NUCLEOTIDE SEQUENCE [LARGE SCALE GENOMIC DNA]</scope>
    <source>
        <strain evidence="6 7">DSM 9895</strain>
    </source>
</reference>
<dbReference type="Gene3D" id="3.90.76.10">
    <property type="entry name" value="Dipeptide-binding Protein, Domain 1"/>
    <property type="match status" value="1"/>
</dbReference>
<dbReference type="Pfam" id="PF00496">
    <property type="entry name" value="SBP_bac_5"/>
    <property type="match status" value="1"/>
</dbReference>
<dbReference type="InterPro" id="IPR039424">
    <property type="entry name" value="SBP_5"/>
</dbReference>
<proteinExistence type="inferred from homology"/>
<comment type="subcellular location">
    <subcellularLocation>
        <location evidence="1">Periplasm</location>
    </subcellularLocation>
</comment>
<name>A0ABS1DBD5_9PROT</name>
<gene>
    <name evidence="6" type="ORF">CKO28_05725</name>
</gene>
<dbReference type="Proteomes" id="UP001296873">
    <property type="component" value="Unassembled WGS sequence"/>
</dbReference>
<dbReference type="InterPro" id="IPR000914">
    <property type="entry name" value="SBP_5_dom"/>
</dbReference>